<dbReference type="PROSITE" id="PS51186">
    <property type="entry name" value="GNAT"/>
    <property type="match status" value="1"/>
</dbReference>
<evidence type="ECO:0000256" key="4">
    <source>
        <dbReference type="ARBA" id="ARBA00051405"/>
    </source>
</evidence>
<dbReference type="NCBIfam" id="TIGR00125">
    <property type="entry name" value="cyt_tran_rel"/>
    <property type="match status" value="1"/>
</dbReference>
<dbReference type="AlphaFoldDB" id="A0A076LKK9"/>
<evidence type="ECO:0000256" key="3">
    <source>
        <dbReference type="ARBA" id="ARBA00022840"/>
    </source>
</evidence>
<dbReference type="InterPro" id="IPR013166">
    <property type="entry name" value="Citrate_lyase_ligase_C"/>
</dbReference>
<keyword evidence="1 8" id="KW-0436">Ligase</keyword>
<dbReference type="PANTHER" id="PTHR40599">
    <property type="entry name" value="[CITRATE [PRO-3S]-LYASE] LIGASE"/>
    <property type="match status" value="1"/>
</dbReference>
<dbReference type="GO" id="GO:0016747">
    <property type="term" value="F:acyltransferase activity, transferring groups other than amino-acyl groups"/>
    <property type="evidence" value="ECO:0007669"/>
    <property type="project" value="InterPro"/>
</dbReference>
<evidence type="ECO:0000256" key="2">
    <source>
        <dbReference type="ARBA" id="ARBA00022741"/>
    </source>
</evidence>
<evidence type="ECO:0000256" key="6">
    <source>
        <dbReference type="ARBA" id="ARBA00066591"/>
    </source>
</evidence>
<gene>
    <name evidence="10" type="primary">citC</name>
    <name evidence="10" type="ORF">ETEE_1985</name>
</gene>
<dbReference type="EC" id="6.2.1.22" evidence="6 8"/>
<dbReference type="Gene3D" id="3.40.630.30">
    <property type="match status" value="1"/>
</dbReference>
<dbReference type="HOGENOM" id="CLU_063190_0_0_6"/>
<dbReference type="GO" id="GO:0016829">
    <property type="term" value="F:lyase activity"/>
    <property type="evidence" value="ECO:0007669"/>
    <property type="project" value="UniProtKB-KW"/>
</dbReference>
<comment type="catalytic activity">
    <reaction evidence="4 8">
        <text>holo-[citrate lyase ACP] + acetate + ATP = acetyl-[citrate lyase ACP] + AMP + diphosphate</text>
        <dbReference type="Rhea" id="RHEA:23788"/>
        <dbReference type="Rhea" id="RHEA-COMP:10158"/>
        <dbReference type="Rhea" id="RHEA-COMP:13710"/>
        <dbReference type="ChEBI" id="CHEBI:30089"/>
        <dbReference type="ChEBI" id="CHEBI:30616"/>
        <dbReference type="ChEBI" id="CHEBI:33019"/>
        <dbReference type="ChEBI" id="CHEBI:82683"/>
        <dbReference type="ChEBI" id="CHEBI:137976"/>
        <dbReference type="ChEBI" id="CHEBI:456215"/>
        <dbReference type="EC" id="6.2.1.22"/>
    </reaction>
</comment>
<evidence type="ECO:0000256" key="1">
    <source>
        <dbReference type="ARBA" id="ARBA00022598"/>
    </source>
</evidence>
<dbReference type="GeneID" id="33939597"/>
<evidence type="ECO:0000256" key="8">
    <source>
        <dbReference type="PIRNR" id="PIRNR005751"/>
    </source>
</evidence>
<evidence type="ECO:0000256" key="5">
    <source>
        <dbReference type="ARBA" id="ARBA00058086"/>
    </source>
</evidence>
<sequence>MFSNTVFTQIKRSEQKRIADITHFLRENGLNIDTSVEIFICAQRDNKIIACGGIAGDIIKCVAISATARGEGLALTLATELVNLAYELGRNNLFIYTKEENEEMFHQCGFSTITRVPGIMVLMENSKVRLQRYAETLATLRHPGKKIGAIVMNANPFTNGHRYLVRQAASQCDWLHLFLVREDTSRFSYEDRLALVRSGVSDIANLTLHPGSEYIISRATFPCYFIKEQGVADNCYTEIDIKIFRQYLAPALGITHRFVGTEPFCPVTAKYNQDMRYWLETPALPYPPIHLVEVARLTYHNTPISASWVRKLLVRKDLPAITPLVPDATRAYLARLIASMPAGAERRPQESVLVTGDK</sequence>
<feature type="domain" description="N-acetyltransferase" evidence="9">
    <location>
        <begin position="1"/>
        <end position="135"/>
    </location>
</feature>
<accession>A0A076LKK9</accession>
<evidence type="ECO:0000256" key="7">
    <source>
        <dbReference type="ARBA" id="ARBA00068968"/>
    </source>
</evidence>
<protein>
    <recommendedName>
        <fullName evidence="7 8">[Citrate [pro-3S]-lyase] ligase</fullName>
        <ecNumber evidence="6 8">6.2.1.22</ecNumber>
    </recommendedName>
</protein>
<proteinExistence type="predicted"/>
<keyword evidence="3 8" id="KW-0067">ATP-binding</keyword>
<organism evidence="10 11">
    <name type="scientific">Edwardsiella anguillarum ET080813</name>
    <dbReference type="NCBI Taxonomy" id="667120"/>
    <lineage>
        <taxon>Bacteria</taxon>
        <taxon>Pseudomonadati</taxon>
        <taxon>Pseudomonadota</taxon>
        <taxon>Gammaproteobacteria</taxon>
        <taxon>Enterobacterales</taxon>
        <taxon>Hafniaceae</taxon>
        <taxon>Edwardsiella</taxon>
    </lineage>
</organism>
<dbReference type="InterPro" id="IPR014729">
    <property type="entry name" value="Rossmann-like_a/b/a_fold"/>
</dbReference>
<dbReference type="Proteomes" id="UP000028681">
    <property type="component" value="Chromosome"/>
</dbReference>
<dbReference type="KEGG" id="ete:ETEE_1985"/>
<dbReference type="RefSeq" id="WP_034163019.1">
    <property type="nucleotide sequence ID" value="NZ_CP006664.1"/>
</dbReference>
<dbReference type="Gene3D" id="3.40.50.620">
    <property type="entry name" value="HUPs"/>
    <property type="match status" value="1"/>
</dbReference>
<dbReference type="InterPro" id="IPR016181">
    <property type="entry name" value="Acyl_CoA_acyltransferase"/>
</dbReference>
<dbReference type="EMBL" id="CP006664">
    <property type="protein sequence ID" value="AIJ08431.1"/>
    <property type="molecule type" value="Genomic_DNA"/>
</dbReference>
<dbReference type="PANTHER" id="PTHR40599:SF2">
    <property type="entry name" value="[CITRATE [PRO-3S]-LYASE] LIGASE"/>
    <property type="match status" value="1"/>
</dbReference>
<reference evidence="10 11" key="1">
    <citation type="journal article" date="2012" name="PLoS ONE">
        <title>Edwardsiella comparative phylogenomics reveal the new intra/inter-species taxonomic relationships, virulence evolution and niche adaptation mechanisms.</title>
        <authorList>
            <person name="Yang M."/>
            <person name="Lv Y."/>
            <person name="Xiao J."/>
            <person name="Wu H."/>
            <person name="Zheng H."/>
            <person name="Liu Q."/>
            <person name="Zhang Y."/>
            <person name="Wang Q."/>
        </authorList>
    </citation>
    <scope>NUCLEOTIDE SEQUENCE [LARGE SCALE GENOMIC DNA]</scope>
    <source>
        <strain evidence="11">080813</strain>
    </source>
</reference>
<keyword evidence="10" id="KW-0456">Lyase</keyword>
<dbReference type="Pfam" id="PF08218">
    <property type="entry name" value="Citrate_ly_lig"/>
    <property type="match status" value="1"/>
</dbReference>
<dbReference type="InterPro" id="IPR000182">
    <property type="entry name" value="GNAT_dom"/>
</dbReference>
<evidence type="ECO:0000313" key="11">
    <source>
        <dbReference type="Proteomes" id="UP000028681"/>
    </source>
</evidence>
<dbReference type="PIRSF" id="PIRSF005751">
    <property type="entry name" value="Acet_citr_lig"/>
    <property type="match status" value="1"/>
</dbReference>
<dbReference type="InterPro" id="IPR004821">
    <property type="entry name" value="Cyt_trans-like"/>
</dbReference>
<dbReference type="CDD" id="cd02169">
    <property type="entry name" value="Citrate_lyase_ligase"/>
    <property type="match status" value="1"/>
</dbReference>
<dbReference type="NCBIfam" id="TIGR00124">
    <property type="entry name" value="cit_ly_ligase"/>
    <property type="match status" value="1"/>
</dbReference>
<dbReference type="SUPFAM" id="SSF55729">
    <property type="entry name" value="Acyl-CoA N-acyltransferases (Nat)"/>
    <property type="match status" value="1"/>
</dbReference>
<dbReference type="SUPFAM" id="SSF52374">
    <property type="entry name" value="Nucleotidylyl transferase"/>
    <property type="match status" value="1"/>
</dbReference>
<name>A0A076LKK9_9GAMM</name>
<dbReference type="GO" id="GO:0008771">
    <property type="term" value="F:[citrate (pro-3S)-lyase] ligase activity"/>
    <property type="evidence" value="ECO:0007669"/>
    <property type="project" value="UniProtKB-EC"/>
</dbReference>
<dbReference type="FunFam" id="3.40.50.620:FF:000071">
    <property type="entry name" value="[Citrate [pro-3S]-lyase] ligase"/>
    <property type="match status" value="1"/>
</dbReference>
<dbReference type="InterPro" id="IPR005216">
    <property type="entry name" value="Citrate_lyase_ligase"/>
</dbReference>
<evidence type="ECO:0000313" key="10">
    <source>
        <dbReference type="EMBL" id="AIJ08431.1"/>
    </source>
</evidence>
<keyword evidence="2 8" id="KW-0547">Nucleotide-binding</keyword>
<dbReference type="SMART" id="SM00764">
    <property type="entry name" value="Citrate_ly_lig"/>
    <property type="match status" value="1"/>
</dbReference>
<comment type="function">
    <text evidence="5 8">Acetylation of prosthetic group (2-(5''-phosphoribosyl)-3'-dephosphocoenzyme-A) of the gamma subunit of citrate lyase.</text>
</comment>
<dbReference type="GO" id="GO:0005524">
    <property type="term" value="F:ATP binding"/>
    <property type="evidence" value="ECO:0007669"/>
    <property type="project" value="UniProtKB-UniRule"/>
</dbReference>
<evidence type="ECO:0000259" key="9">
    <source>
        <dbReference type="PROSITE" id="PS51186"/>
    </source>
</evidence>